<comment type="similarity">
    <text evidence="1">Belongs to the type-I restriction system S methylase family.</text>
</comment>
<gene>
    <name evidence="6" type="ORF">MNB_SV-9-814</name>
</gene>
<dbReference type="SUPFAM" id="SSF116734">
    <property type="entry name" value="DNA methylase specificity domain"/>
    <property type="match status" value="1"/>
</dbReference>
<proteinExistence type="inferred from homology"/>
<dbReference type="Gene3D" id="1.10.287.1120">
    <property type="entry name" value="Bipartite methylase S protein"/>
    <property type="match status" value="1"/>
</dbReference>
<dbReference type="InterPro" id="IPR052021">
    <property type="entry name" value="Type-I_RS_S_subunit"/>
</dbReference>
<name>A0A1W1C373_9ZZZZ</name>
<keyword evidence="6" id="KW-0378">Hydrolase</keyword>
<dbReference type="InterPro" id="IPR044946">
    <property type="entry name" value="Restrct_endonuc_typeI_TRD_sf"/>
</dbReference>
<evidence type="ECO:0000256" key="2">
    <source>
        <dbReference type="ARBA" id="ARBA00022747"/>
    </source>
</evidence>
<sequence length="139" mass="15920">MGTGGIMGYANNYLCNKPSVLIGRKGTIDKPQYMETPFWTVDTLFYTELKKNIHPKFVYYIFQTIPWKKYNEASGVPSLSKPNIHNIAIILLPLEEQKQIAEILSTADEKLEVLRAKKEKYETLKKGLLQKLLSGEVRV</sequence>
<dbReference type="EMBL" id="FPHG01000042">
    <property type="protein sequence ID" value="SFV60288.1"/>
    <property type="molecule type" value="Genomic_DNA"/>
</dbReference>
<dbReference type="GO" id="GO:0009307">
    <property type="term" value="P:DNA restriction-modification system"/>
    <property type="evidence" value="ECO:0007669"/>
    <property type="project" value="UniProtKB-KW"/>
</dbReference>
<evidence type="ECO:0000256" key="4">
    <source>
        <dbReference type="SAM" id="Coils"/>
    </source>
</evidence>
<dbReference type="Pfam" id="PF01420">
    <property type="entry name" value="Methylase_S"/>
    <property type="match status" value="1"/>
</dbReference>
<dbReference type="GO" id="GO:0009035">
    <property type="term" value="F:type I site-specific deoxyribonuclease activity"/>
    <property type="evidence" value="ECO:0007669"/>
    <property type="project" value="UniProtKB-EC"/>
</dbReference>
<dbReference type="InterPro" id="IPR000055">
    <property type="entry name" value="Restrct_endonuc_typeI_TRD"/>
</dbReference>
<dbReference type="AlphaFoldDB" id="A0A1W1C373"/>
<evidence type="ECO:0000313" key="6">
    <source>
        <dbReference type="EMBL" id="SFV60288.1"/>
    </source>
</evidence>
<dbReference type="PANTHER" id="PTHR30408:SF12">
    <property type="entry name" value="TYPE I RESTRICTION ENZYME MJAVIII SPECIFICITY SUBUNIT"/>
    <property type="match status" value="1"/>
</dbReference>
<keyword evidence="4" id="KW-0175">Coiled coil</keyword>
<dbReference type="PANTHER" id="PTHR30408">
    <property type="entry name" value="TYPE-1 RESTRICTION ENZYME ECOKI SPECIFICITY PROTEIN"/>
    <property type="match status" value="1"/>
</dbReference>
<feature type="coiled-coil region" evidence="4">
    <location>
        <begin position="104"/>
        <end position="131"/>
    </location>
</feature>
<evidence type="ECO:0000259" key="5">
    <source>
        <dbReference type="Pfam" id="PF01420"/>
    </source>
</evidence>
<feature type="domain" description="Type I restriction modification DNA specificity" evidence="5">
    <location>
        <begin position="3"/>
        <end position="120"/>
    </location>
</feature>
<dbReference type="EC" id="3.1.21.3" evidence="6"/>
<keyword evidence="3" id="KW-0238">DNA-binding</keyword>
<protein>
    <submittedName>
        <fullName evidence="6">Type I restriction-modification system, specificity subunit S</fullName>
        <ecNumber evidence="6">3.1.21.3</ecNumber>
    </submittedName>
</protein>
<dbReference type="GO" id="GO:0003677">
    <property type="term" value="F:DNA binding"/>
    <property type="evidence" value="ECO:0007669"/>
    <property type="project" value="UniProtKB-KW"/>
</dbReference>
<evidence type="ECO:0000256" key="1">
    <source>
        <dbReference type="ARBA" id="ARBA00010923"/>
    </source>
</evidence>
<accession>A0A1W1C373</accession>
<reference evidence="6" key="1">
    <citation type="submission" date="2016-10" db="EMBL/GenBank/DDBJ databases">
        <authorList>
            <person name="de Groot N.N."/>
        </authorList>
    </citation>
    <scope>NUCLEOTIDE SEQUENCE</scope>
</reference>
<evidence type="ECO:0000256" key="3">
    <source>
        <dbReference type="ARBA" id="ARBA00023125"/>
    </source>
</evidence>
<dbReference type="CDD" id="cd17288">
    <property type="entry name" value="RMtype1_S_LlaAI06ORF1089P_TRD1-CR1_like"/>
    <property type="match status" value="1"/>
</dbReference>
<dbReference type="Gene3D" id="3.90.220.20">
    <property type="entry name" value="DNA methylase specificity domains"/>
    <property type="match status" value="1"/>
</dbReference>
<organism evidence="6">
    <name type="scientific">hydrothermal vent metagenome</name>
    <dbReference type="NCBI Taxonomy" id="652676"/>
    <lineage>
        <taxon>unclassified sequences</taxon>
        <taxon>metagenomes</taxon>
        <taxon>ecological metagenomes</taxon>
    </lineage>
</organism>
<keyword evidence="2" id="KW-0680">Restriction system</keyword>